<dbReference type="EMBL" id="PNIE01000038">
    <property type="protein sequence ID" value="PMP63361.1"/>
    <property type="molecule type" value="Genomic_DNA"/>
</dbReference>
<name>A0A2N7PK14_9BACT</name>
<dbReference type="Proteomes" id="UP000235731">
    <property type="component" value="Unassembled WGS sequence"/>
</dbReference>
<dbReference type="Gene3D" id="1.10.287.1040">
    <property type="entry name" value="Exonuclease VII, small subunit"/>
    <property type="match status" value="1"/>
</dbReference>
<comment type="catalytic activity">
    <reaction evidence="6">
        <text>Exonucleolytic cleavage in either 5'- to 3'- or 3'- to 5'-direction to yield nucleoside 5'-phosphates.</text>
        <dbReference type="EC" id="3.1.11.6"/>
    </reaction>
</comment>
<gene>
    <name evidence="6 8" type="primary">xseB</name>
    <name evidence="8" type="ORF">C0197_02780</name>
</gene>
<protein>
    <recommendedName>
        <fullName evidence="6">Exodeoxyribonuclease 7 small subunit</fullName>
        <ecNumber evidence="6">3.1.11.6</ecNumber>
    </recommendedName>
    <alternativeName>
        <fullName evidence="6">Exodeoxyribonuclease VII small subunit</fullName>
        <shortName evidence="6">Exonuclease VII small subunit</shortName>
    </alternativeName>
</protein>
<organism evidence="8 9">
    <name type="scientific">Caldimicrobium thiodismutans</name>
    <dbReference type="NCBI Taxonomy" id="1653476"/>
    <lineage>
        <taxon>Bacteria</taxon>
        <taxon>Pseudomonadati</taxon>
        <taxon>Thermodesulfobacteriota</taxon>
        <taxon>Thermodesulfobacteria</taxon>
        <taxon>Thermodesulfobacteriales</taxon>
        <taxon>Thermodesulfobacteriaceae</taxon>
        <taxon>Caldimicrobium</taxon>
    </lineage>
</organism>
<dbReference type="PANTHER" id="PTHR34137">
    <property type="entry name" value="EXODEOXYRIBONUCLEASE 7 SMALL SUBUNIT"/>
    <property type="match status" value="1"/>
</dbReference>
<comment type="subunit">
    <text evidence="6">Heterooligomer composed of large and small subunits.</text>
</comment>
<dbReference type="EC" id="3.1.11.6" evidence="6"/>
<dbReference type="PANTHER" id="PTHR34137:SF1">
    <property type="entry name" value="EXODEOXYRIBONUCLEASE 7 SMALL SUBUNIT"/>
    <property type="match status" value="1"/>
</dbReference>
<evidence type="ECO:0000256" key="7">
    <source>
        <dbReference type="SAM" id="Coils"/>
    </source>
</evidence>
<reference evidence="8 9" key="1">
    <citation type="submission" date="2018-01" db="EMBL/GenBank/DDBJ databases">
        <title>Metagenomic assembled genomes from two thermal pools in the Uzon Caldera, Kamchatka, Russia.</title>
        <authorList>
            <person name="Wilkins L."/>
            <person name="Ettinger C."/>
        </authorList>
    </citation>
    <scope>NUCLEOTIDE SEQUENCE [LARGE SCALE GENOMIC DNA]</scope>
    <source>
        <strain evidence="8">ZAV-15</strain>
    </source>
</reference>
<dbReference type="GO" id="GO:0005829">
    <property type="term" value="C:cytosol"/>
    <property type="evidence" value="ECO:0007669"/>
    <property type="project" value="TreeGrafter"/>
</dbReference>
<comment type="similarity">
    <text evidence="1 6">Belongs to the XseB family.</text>
</comment>
<evidence type="ECO:0000256" key="2">
    <source>
        <dbReference type="ARBA" id="ARBA00022490"/>
    </source>
</evidence>
<comment type="subcellular location">
    <subcellularLocation>
        <location evidence="6">Cytoplasm</location>
    </subcellularLocation>
</comment>
<comment type="caution">
    <text evidence="8">The sequence shown here is derived from an EMBL/GenBank/DDBJ whole genome shotgun (WGS) entry which is preliminary data.</text>
</comment>
<dbReference type="SUPFAM" id="SSF116842">
    <property type="entry name" value="XseB-like"/>
    <property type="match status" value="1"/>
</dbReference>
<dbReference type="GO" id="GO:0006308">
    <property type="term" value="P:DNA catabolic process"/>
    <property type="evidence" value="ECO:0007669"/>
    <property type="project" value="UniProtKB-UniRule"/>
</dbReference>
<sequence length="81" mass="9527">MAYDITFEEALKRLEEIIHHLEEKNLDLERAISLYEEGIALINFCEEKLKQARSRVEVILKDKEGFTLESLEKAKEYLKNG</sequence>
<keyword evidence="5 6" id="KW-0269">Exonuclease</keyword>
<keyword evidence="3 6" id="KW-0540">Nuclease</keyword>
<evidence type="ECO:0000313" key="9">
    <source>
        <dbReference type="Proteomes" id="UP000235731"/>
    </source>
</evidence>
<dbReference type="HAMAP" id="MF_00337">
    <property type="entry name" value="Exonuc_7_S"/>
    <property type="match status" value="1"/>
</dbReference>
<dbReference type="Pfam" id="PF02609">
    <property type="entry name" value="Exonuc_VII_S"/>
    <property type="match status" value="1"/>
</dbReference>
<evidence type="ECO:0000256" key="1">
    <source>
        <dbReference type="ARBA" id="ARBA00009998"/>
    </source>
</evidence>
<dbReference type="GO" id="GO:0009318">
    <property type="term" value="C:exodeoxyribonuclease VII complex"/>
    <property type="evidence" value="ECO:0007669"/>
    <property type="project" value="UniProtKB-UniRule"/>
</dbReference>
<evidence type="ECO:0000256" key="5">
    <source>
        <dbReference type="ARBA" id="ARBA00022839"/>
    </source>
</evidence>
<accession>A0A2N7PK14</accession>
<proteinExistence type="inferred from homology"/>
<evidence type="ECO:0000256" key="6">
    <source>
        <dbReference type="HAMAP-Rule" id="MF_00337"/>
    </source>
</evidence>
<evidence type="ECO:0000256" key="4">
    <source>
        <dbReference type="ARBA" id="ARBA00022801"/>
    </source>
</evidence>
<dbReference type="NCBIfam" id="TIGR01280">
    <property type="entry name" value="xseB"/>
    <property type="match status" value="1"/>
</dbReference>
<feature type="coiled-coil region" evidence="7">
    <location>
        <begin position="11"/>
        <end position="62"/>
    </location>
</feature>
<dbReference type="GO" id="GO:0008855">
    <property type="term" value="F:exodeoxyribonuclease VII activity"/>
    <property type="evidence" value="ECO:0007669"/>
    <property type="project" value="UniProtKB-UniRule"/>
</dbReference>
<evidence type="ECO:0000256" key="3">
    <source>
        <dbReference type="ARBA" id="ARBA00022722"/>
    </source>
</evidence>
<comment type="function">
    <text evidence="6">Bidirectionally degrades single-stranded DNA into large acid-insoluble oligonucleotides, which are then degraded further into small acid-soluble oligonucleotides.</text>
</comment>
<dbReference type="InterPro" id="IPR003761">
    <property type="entry name" value="Exonuc_VII_S"/>
</dbReference>
<dbReference type="InterPro" id="IPR037004">
    <property type="entry name" value="Exonuc_VII_ssu_sf"/>
</dbReference>
<keyword evidence="2 6" id="KW-0963">Cytoplasm</keyword>
<keyword evidence="4 6" id="KW-0378">Hydrolase</keyword>
<keyword evidence="7" id="KW-0175">Coiled coil</keyword>
<dbReference type="AlphaFoldDB" id="A0A2N7PK14"/>
<evidence type="ECO:0000313" key="8">
    <source>
        <dbReference type="EMBL" id="PMP63361.1"/>
    </source>
</evidence>